<accession>A0AAN7B0A2</accession>
<proteinExistence type="predicted"/>
<keyword evidence="1" id="KW-0732">Signal</keyword>
<evidence type="ECO:0000313" key="2">
    <source>
        <dbReference type="EMBL" id="KAK4205539.1"/>
    </source>
</evidence>
<protein>
    <submittedName>
        <fullName evidence="2">Uncharacterized protein</fullName>
    </submittedName>
</protein>
<feature type="signal peptide" evidence="1">
    <location>
        <begin position="1"/>
        <end position="17"/>
    </location>
</feature>
<dbReference type="Proteomes" id="UP001303160">
    <property type="component" value="Unassembled WGS sequence"/>
</dbReference>
<name>A0AAN7B0A2_9PEZI</name>
<reference evidence="2" key="2">
    <citation type="submission" date="2023-05" db="EMBL/GenBank/DDBJ databases">
        <authorList>
            <consortium name="Lawrence Berkeley National Laboratory"/>
            <person name="Steindorff A."/>
            <person name="Hensen N."/>
            <person name="Bonometti L."/>
            <person name="Westerberg I."/>
            <person name="Brannstrom I.O."/>
            <person name="Guillou S."/>
            <person name="Cros-Aarteil S."/>
            <person name="Calhoun S."/>
            <person name="Haridas S."/>
            <person name="Kuo A."/>
            <person name="Mondo S."/>
            <person name="Pangilinan J."/>
            <person name="Riley R."/>
            <person name="Labutti K."/>
            <person name="Andreopoulos B."/>
            <person name="Lipzen A."/>
            <person name="Chen C."/>
            <person name="Yanf M."/>
            <person name="Daum C."/>
            <person name="Ng V."/>
            <person name="Clum A."/>
            <person name="Ohm R."/>
            <person name="Martin F."/>
            <person name="Silar P."/>
            <person name="Natvig D."/>
            <person name="Lalanne C."/>
            <person name="Gautier V."/>
            <person name="Ament-Velasquez S.L."/>
            <person name="Kruys A."/>
            <person name="Hutchinson M.I."/>
            <person name="Powell A.J."/>
            <person name="Barry K."/>
            <person name="Miller A.N."/>
            <person name="Grigoriev I.V."/>
            <person name="Debuchy R."/>
            <person name="Gladieux P."/>
            <person name="Thoren M.H."/>
            <person name="Johannesson H."/>
        </authorList>
    </citation>
    <scope>NUCLEOTIDE SEQUENCE</scope>
    <source>
        <strain evidence="2">CBS 315.58</strain>
    </source>
</reference>
<comment type="caution">
    <text evidence="2">The sequence shown here is derived from an EMBL/GenBank/DDBJ whole genome shotgun (WGS) entry which is preliminary data.</text>
</comment>
<reference evidence="2" key="1">
    <citation type="journal article" date="2023" name="Mol. Phylogenet. Evol.">
        <title>Genome-scale phylogeny and comparative genomics of the fungal order Sordariales.</title>
        <authorList>
            <person name="Hensen N."/>
            <person name="Bonometti L."/>
            <person name="Westerberg I."/>
            <person name="Brannstrom I.O."/>
            <person name="Guillou S."/>
            <person name="Cros-Aarteil S."/>
            <person name="Calhoun S."/>
            <person name="Haridas S."/>
            <person name="Kuo A."/>
            <person name="Mondo S."/>
            <person name="Pangilinan J."/>
            <person name="Riley R."/>
            <person name="LaButti K."/>
            <person name="Andreopoulos B."/>
            <person name="Lipzen A."/>
            <person name="Chen C."/>
            <person name="Yan M."/>
            <person name="Daum C."/>
            <person name="Ng V."/>
            <person name="Clum A."/>
            <person name="Steindorff A."/>
            <person name="Ohm R.A."/>
            <person name="Martin F."/>
            <person name="Silar P."/>
            <person name="Natvig D.O."/>
            <person name="Lalanne C."/>
            <person name="Gautier V."/>
            <person name="Ament-Velasquez S.L."/>
            <person name="Kruys A."/>
            <person name="Hutchinson M.I."/>
            <person name="Powell A.J."/>
            <person name="Barry K."/>
            <person name="Miller A.N."/>
            <person name="Grigoriev I.V."/>
            <person name="Debuchy R."/>
            <person name="Gladieux P."/>
            <person name="Hiltunen Thoren M."/>
            <person name="Johannesson H."/>
        </authorList>
    </citation>
    <scope>NUCLEOTIDE SEQUENCE</scope>
    <source>
        <strain evidence="2">CBS 315.58</strain>
    </source>
</reference>
<evidence type="ECO:0000313" key="3">
    <source>
        <dbReference type="Proteomes" id="UP001303160"/>
    </source>
</evidence>
<feature type="chain" id="PRO_5042988760" evidence="1">
    <location>
        <begin position="18"/>
        <end position="171"/>
    </location>
</feature>
<organism evidence="2 3">
    <name type="scientific">Triangularia verruculosa</name>
    <dbReference type="NCBI Taxonomy" id="2587418"/>
    <lineage>
        <taxon>Eukaryota</taxon>
        <taxon>Fungi</taxon>
        <taxon>Dikarya</taxon>
        <taxon>Ascomycota</taxon>
        <taxon>Pezizomycotina</taxon>
        <taxon>Sordariomycetes</taxon>
        <taxon>Sordariomycetidae</taxon>
        <taxon>Sordariales</taxon>
        <taxon>Podosporaceae</taxon>
        <taxon>Triangularia</taxon>
    </lineage>
</organism>
<dbReference type="EMBL" id="MU863876">
    <property type="protein sequence ID" value="KAK4205539.1"/>
    <property type="molecule type" value="Genomic_DNA"/>
</dbReference>
<evidence type="ECO:0000256" key="1">
    <source>
        <dbReference type="SAM" id="SignalP"/>
    </source>
</evidence>
<sequence>MKFSTLLAITGAALVSAADDNNDPIAFPTSVDANSLVSAVYSPSPIPTEVSPYITPLASTWYQLESSFVHDDRFPSLTSDIVSAITHAPDAVSVLQAMMTGGAEWNWKDVVTQSWYDKNVPKDSKEFVSGYLEAWDKAADEVVKKSGAAAPRGVGAGVAVAVAAGVIAAML</sequence>
<keyword evidence="3" id="KW-1185">Reference proteome</keyword>
<dbReference type="AlphaFoldDB" id="A0AAN7B0A2"/>
<gene>
    <name evidence="2" type="ORF">QBC40DRAFT_271135</name>
</gene>